<evidence type="ECO:0000256" key="2">
    <source>
        <dbReference type="ARBA" id="ARBA00022801"/>
    </source>
</evidence>
<dbReference type="PANTHER" id="PTHR12304:SF46">
    <property type="entry name" value="INOSINE-ADENOSINE-GUANOSINE-NUCLEOSIDE HYDROLASE"/>
    <property type="match status" value="1"/>
</dbReference>
<feature type="signal peptide" evidence="5">
    <location>
        <begin position="1"/>
        <end position="31"/>
    </location>
</feature>
<dbReference type="InterPro" id="IPR036452">
    <property type="entry name" value="Ribo_hydro-like"/>
</dbReference>
<dbReference type="GO" id="GO:0008477">
    <property type="term" value="F:purine nucleosidase activity"/>
    <property type="evidence" value="ECO:0007669"/>
    <property type="project" value="TreeGrafter"/>
</dbReference>
<dbReference type="OrthoDB" id="432381at2759"/>
<feature type="compositionally biased region" description="Basic and acidic residues" evidence="4">
    <location>
        <begin position="397"/>
        <end position="409"/>
    </location>
</feature>
<organism evidence="7 8">
    <name type="scientific">Chlamydomonas incerta</name>
    <dbReference type="NCBI Taxonomy" id="51695"/>
    <lineage>
        <taxon>Eukaryota</taxon>
        <taxon>Viridiplantae</taxon>
        <taxon>Chlorophyta</taxon>
        <taxon>core chlorophytes</taxon>
        <taxon>Chlorophyceae</taxon>
        <taxon>CS clade</taxon>
        <taxon>Chlamydomonadales</taxon>
        <taxon>Chlamydomonadaceae</taxon>
        <taxon>Chlamydomonas</taxon>
    </lineage>
</organism>
<evidence type="ECO:0000256" key="1">
    <source>
        <dbReference type="ARBA" id="ARBA00009176"/>
    </source>
</evidence>
<dbReference type="PANTHER" id="PTHR12304">
    <property type="entry name" value="INOSINE-URIDINE PREFERRING NUCLEOSIDE HYDROLASE"/>
    <property type="match status" value="1"/>
</dbReference>
<gene>
    <name evidence="7" type="ORF">HXX76_009535</name>
</gene>
<comment type="caution">
    <text evidence="7">The sequence shown here is derived from an EMBL/GenBank/DDBJ whole genome shotgun (WGS) entry which is preliminary data.</text>
</comment>
<dbReference type="PROSITE" id="PS51257">
    <property type="entry name" value="PROKAR_LIPOPROTEIN"/>
    <property type="match status" value="1"/>
</dbReference>
<feature type="region of interest" description="Disordered" evidence="4">
    <location>
        <begin position="369"/>
        <end position="409"/>
    </location>
</feature>
<keyword evidence="8" id="KW-1185">Reference proteome</keyword>
<proteinExistence type="inferred from homology"/>
<feature type="compositionally biased region" description="Low complexity" evidence="4">
    <location>
        <begin position="159"/>
        <end position="170"/>
    </location>
</feature>
<feature type="region of interest" description="Disordered" evidence="4">
    <location>
        <begin position="425"/>
        <end position="445"/>
    </location>
</feature>
<keyword evidence="2" id="KW-0378">Hydrolase</keyword>
<evidence type="ECO:0000313" key="8">
    <source>
        <dbReference type="Proteomes" id="UP000650467"/>
    </source>
</evidence>
<dbReference type="GO" id="GO:0006152">
    <property type="term" value="P:purine nucleoside catabolic process"/>
    <property type="evidence" value="ECO:0007669"/>
    <property type="project" value="TreeGrafter"/>
</dbReference>
<reference evidence="7" key="1">
    <citation type="journal article" date="2020" name="bioRxiv">
        <title>Comparative genomics of Chlamydomonas.</title>
        <authorList>
            <person name="Craig R.J."/>
            <person name="Hasan A.R."/>
            <person name="Ness R.W."/>
            <person name="Keightley P.D."/>
        </authorList>
    </citation>
    <scope>NUCLEOTIDE SEQUENCE</scope>
    <source>
        <strain evidence="7">SAG 7.73</strain>
    </source>
</reference>
<dbReference type="Pfam" id="PF01156">
    <property type="entry name" value="IU_nuc_hydro"/>
    <property type="match status" value="2"/>
</dbReference>
<evidence type="ECO:0000256" key="3">
    <source>
        <dbReference type="ARBA" id="ARBA00023295"/>
    </source>
</evidence>
<sequence>MFRMSSRRVVSPGFLALSCLMLCQTISSASASRPRKVIFDHDGGIDDYVTLLLLLASPEAVRVVGITILDADCRAAVAWNTTLKLLHTLGHGAIPVAVSSLPAVNPFPDPWRNSVLSVDVMPLINDLTQEDLEPLRLSTPGEELMAQLLLGSGSGSGANSGTSSGSNATTRNNDRGNAGSAAGGYDKDGRDGDRGDGDDDDERITIVATGPLSNVAFVLKKYGRAAAARIREVWWMGGAMWVGGNVDFPGHDGSAEWNAFWDPAAVGEVWGWAEVPLIVVPLDATNAVPVTPDLIYRFGRQARHRYSVLAGTVWSRVVTWVYDRPHEPYYAWDTLTAACVLQPDLCEKLYDVESYAVVGGASQGRTVPLAPSPDAVARTAGGGGDKGSCAVAPDAEAEQKEKEKVEKEEEVELQRAEEARMLEELVEAGEGEGQETRRQHQSARRRVTVVKHVDAEAFYTFVLDTLRL</sequence>
<protein>
    <recommendedName>
        <fullName evidence="6">Inosine/uridine-preferring nucleoside hydrolase domain-containing protein</fullName>
    </recommendedName>
</protein>
<dbReference type="Gene3D" id="3.90.245.10">
    <property type="entry name" value="Ribonucleoside hydrolase-like"/>
    <property type="match status" value="2"/>
</dbReference>
<dbReference type="InterPro" id="IPR023186">
    <property type="entry name" value="IUNH"/>
</dbReference>
<name>A0A835STE2_CHLIN</name>
<evidence type="ECO:0000256" key="4">
    <source>
        <dbReference type="SAM" id="MobiDB-lite"/>
    </source>
</evidence>
<feature type="region of interest" description="Disordered" evidence="4">
    <location>
        <begin position="155"/>
        <end position="202"/>
    </location>
</feature>
<feature type="chain" id="PRO_5032489705" description="Inosine/uridine-preferring nucleoside hydrolase domain-containing protein" evidence="5">
    <location>
        <begin position="32"/>
        <end position="468"/>
    </location>
</feature>
<comment type="similarity">
    <text evidence="1">Belongs to the IUNH family.</text>
</comment>
<evidence type="ECO:0000256" key="5">
    <source>
        <dbReference type="SAM" id="SignalP"/>
    </source>
</evidence>
<dbReference type="EMBL" id="JAEHOC010000024">
    <property type="protein sequence ID" value="KAG2431521.1"/>
    <property type="molecule type" value="Genomic_DNA"/>
</dbReference>
<keyword evidence="5" id="KW-0732">Signal</keyword>
<dbReference type="Proteomes" id="UP000650467">
    <property type="component" value="Unassembled WGS sequence"/>
</dbReference>
<feature type="compositionally biased region" description="Basic and acidic residues" evidence="4">
    <location>
        <begin position="185"/>
        <end position="195"/>
    </location>
</feature>
<dbReference type="AlphaFoldDB" id="A0A835STE2"/>
<keyword evidence="3" id="KW-0326">Glycosidase</keyword>
<feature type="domain" description="Inosine/uridine-preferring nucleoside hydrolase" evidence="6">
    <location>
        <begin position="37"/>
        <end position="99"/>
    </location>
</feature>
<feature type="domain" description="Inosine/uridine-preferring nucleoside hydrolase" evidence="6">
    <location>
        <begin position="202"/>
        <end position="459"/>
    </location>
</feature>
<dbReference type="GO" id="GO:0005829">
    <property type="term" value="C:cytosol"/>
    <property type="evidence" value="ECO:0007669"/>
    <property type="project" value="TreeGrafter"/>
</dbReference>
<evidence type="ECO:0000259" key="6">
    <source>
        <dbReference type="Pfam" id="PF01156"/>
    </source>
</evidence>
<dbReference type="InterPro" id="IPR001910">
    <property type="entry name" value="Inosine/uridine_hydrolase_dom"/>
</dbReference>
<accession>A0A835STE2</accession>
<dbReference type="SUPFAM" id="SSF53590">
    <property type="entry name" value="Nucleoside hydrolase"/>
    <property type="match status" value="2"/>
</dbReference>
<evidence type="ECO:0000313" key="7">
    <source>
        <dbReference type="EMBL" id="KAG2431521.1"/>
    </source>
</evidence>